<evidence type="ECO:0000313" key="1">
    <source>
        <dbReference type="EMBL" id="AXH97959.1"/>
    </source>
</evidence>
<accession>A0A345NSF1</accession>
<sequence>MRPPPEIFDLFAVPADPVPVDGGRGHSVRAGDLVLSPGRDAATAAWLNPVLARLAARLDHEEPRSLRIAMPIPSRDLRWVVDGWGASRSEPDARPCRDLDVLLATARLLHAHLAGVVASRPTALAAREDRWSRAEQATFGPEPPLGVLGRDLAAEWEVADLGPDQLVHGDLAGNVLLDSAGLPVVIDVAPCWRPSLWAEAVVVLDAVLWLGADPDVLAGWTSGKQRQAMLRAALFRLLSDVKPEVGRYRALLLA</sequence>
<reference evidence="1 2" key="1">
    <citation type="submission" date="2018-07" db="EMBL/GenBank/DDBJ databases">
        <title>Complete genome sequencing of Ornithinimicrobium sp. AMA3305.</title>
        <authorList>
            <person name="Bae J.-W."/>
        </authorList>
    </citation>
    <scope>NUCLEOTIDE SEQUENCE [LARGE SCALE GENOMIC DNA]</scope>
    <source>
        <strain evidence="1 2">AMA3305</strain>
    </source>
</reference>
<gene>
    <name evidence="1" type="ORF">DV701_06155</name>
</gene>
<proteinExistence type="predicted"/>
<evidence type="ECO:0000313" key="2">
    <source>
        <dbReference type="Proteomes" id="UP000253790"/>
    </source>
</evidence>
<dbReference type="AlphaFoldDB" id="A0A345NSF1"/>
<protein>
    <submittedName>
        <fullName evidence="1">Aminoglycoside phosphotransferase</fullName>
    </submittedName>
</protein>
<dbReference type="OrthoDB" id="4427130at2"/>
<keyword evidence="1" id="KW-0808">Transferase</keyword>
<dbReference type="GO" id="GO:0016740">
    <property type="term" value="F:transferase activity"/>
    <property type="evidence" value="ECO:0007669"/>
    <property type="project" value="UniProtKB-KW"/>
</dbReference>
<dbReference type="Proteomes" id="UP000253790">
    <property type="component" value="Chromosome"/>
</dbReference>
<name>A0A345NSF1_9MICO</name>
<dbReference type="EMBL" id="CP031229">
    <property type="protein sequence ID" value="AXH97959.1"/>
    <property type="molecule type" value="Genomic_DNA"/>
</dbReference>
<organism evidence="1 2">
    <name type="scientific">Ornithinimicrobium avium</name>
    <dbReference type="NCBI Taxonomy" id="2283195"/>
    <lineage>
        <taxon>Bacteria</taxon>
        <taxon>Bacillati</taxon>
        <taxon>Actinomycetota</taxon>
        <taxon>Actinomycetes</taxon>
        <taxon>Micrococcales</taxon>
        <taxon>Ornithinimicrobiaceae</taxon>
        <taxon>Ornithinimicrobium</taxon>
    </lineage>
</organism>
<dbReference type="KEGG" id="orn:DV701_06155"/>
<keyword evidence="2" id="KW-1185">Reference proteome</keyword>